<proteinExistence type="predicted"/>
<name>A0A7J7M683_9MAGN</name>
<dbReference type="Proteomes" id="UP000541444">
    <property type="component" value="Unassembled WGS sequence"/>
</dbReference>
<reference evidence="6 7" key="1">
    <citation type="journal article" date="2020" name="IScience">
        <title>Genome Sequencing of the Endangered Kingdonia uniflora (Circaeasteraceae, Ranunculales) Reveals Potential Mechanisms of Evolutionary Specialization.</title>
        <authorList>
            <person name="Sun Y."/>
            <person name="Deng T."/>
            <person name="Zhang A."/>
            <person name="Moore M.J."/>
            <person name="Landis J.B."/>
            <person name="Lin N."/>
            <person name="Zhang H."/>
            <person name="Zhang X."/>
            <person name="Huang J."/>
            <person name="Zhang X."/>
            <person name="Sun H."/>
            <person name="Wang H."/>
        </authorList>
    </citation>
    <scope>NUCLEOTIDE SEQUENCE [LARGE SCALE GENOMIC DNA]</scope>
    <source>
        <strain evidence="6">TB1705</strain>
        <tissue evidence="6">Leaf</tissue>
    </source>
</reference>
<protein>
    <recommendedName>
        <fullName evidence="5">SWIM-type domain-containing protein</fullName>
    </recommendedName>
</protein>
<dbReference type="GO" id="GO:0008270">
    <property type="term" value="F:zinc ion binding"/>
    <property type="evidence" value="ECO:0007669"/>
    <property type="project" value="UniProtKB-KW"/>
</dbReference>
<evidence type="ECO:0000256" key="4">
    <source>
        <dbReference type="PROSITE-ProRule" id="PRU00325"/>
    </source>
</evidence>
<evidence type="ECO:0000256" key="1">
    <source>
        <dbReference type="ARBA" id="ARBA00022723"/>
    </source>
</evidence>
<evidence type="ECO:0000259" key="5">
    <source>
        <dbReference type="PROSITE" id="PS50966"/>
    </source>
</evidence>
<feature type="domain" description="SWIM-type" evidence="5">
    <location>
        <begin position="232"/>
        <end position="264"/>
    </location>
</feature>
<keyword evidence="3" id="KW-0862">Zinc</keyword>
<dbReference type="InterPro" id="IPR006564">
    <property type="entry name" value="Znf_PMZ"/>
</dbReference>
<dbReference type="EMBL" id="JACGCM010001747">
    <property type="protein sequence ID" value="KAF6150284.1"/>
    <property type="molecule type" value="Genomic_DNA"/>
</dbReference>
<keyword evidence="7" id="KW-1185">Reference proteome</keyword>
<dbReference type="InterPro" id="IPR007527">
    <property type="entry name" value="Znf_SWIM"/>
</dbReference>
<dbReference type="Pfam" id="PF04434">
    <property type="entry name" value="SWIM"/>
    <property type="match status" value="1"/>
</dbReference>
<evidence type="ECO:0000313" key="6">
    <source>
        <dbReference type="EMBL" id="KAF6150284.1"/>
    </source>
</evidence>
<organism evidence="6 7">
    <name type="scientific">Kingdonia uniflora</name>
    <dbReference type="NCBI Taxonomy" id="39325"/>
    <lineage>
        <taxon>Eukaryota</taxon>
        <taxon>Viridiplantae</taxon>
        <taxon>Streptophyta</taxon>
        <taxon>Embryophyta</taxon>
        <taxon>Tracheophyta</taxon>
        <taxon>Spermatophyta</taxon>
        <taxon>Magnoliopsida</taxon>
        <taxon>Ranunculales</taxon>
        <taxon>Circaeasteraceae</taxon>
        <taxon>Kingdonia</taxon>
    </lineage>
</organism>
<accession>A0A7J7M683</accession>
<dbReference type="AlphaFoldDB" id="A0A7J7M683"/>
<dbReference type="SMART" id="SM00575">
    <property type="entry name" value="ZnF_PMZ"/>
    <property type="match status" value="1"/>
</dbReference>
<evidence type="ECO:0000256" key="3">
    <source>
        <dbReference type="ARBA" id="ARBA00022833"/>
    </source>
</evidence>
<dbReference type="PROSITE" id="PS50966">
    <property type="entry name" value="ZF_SWIM"/>
    <property type="match status" value="1"/>
</dbReference>
<evidence type="ECO:0000313" key="7">
    <source>
        <dbReference type="Proteomes" id="UP000541444"/>
    </source>
</evidence>
<evidence type="ECO:0000256" key="2">
    <source>
        <dbReference type="ARBA" id="ARBA00022771"/>
    </source>
</evidence>
<sequence>MNEVQLYTIVHFGRDIVRPKIESIVSYVGGSTKLTSLREHSSYEDFVTLLEETSEIRLEDCKLGLDPRRFGHFVDDDVVPQSNDSFETIRTDVPPSNEPSISQSNHLSNEPLLTNVPQSNEPFQTIPTNVPFSNEPSIPQSSIHLSNEHMLTNLPPSNKPMLTNVPLSIEPEPIIGQTETSDLVGLQYILGIPKETWSNLYIPMTRYGVTYINNVESWNNVILKITSYGRTDSVNIEDGICSCCWWQTMGIPCKHGVRALGLADIDPTIRVSEYFTNNTYKAVYEPIWIPIRGIEQWEILKTDTRVRAPIPTVRAGRPLT</sequence>
<gene>
    <name evidence="6" type="ORF">GIB67_033983</name>
</gene>
<keyword evidence="2 4" id="KW-0863">Zinc-finger</keyword>
<comment type="caution">
    <text evidence="6">The sequence shown here is derived from an EMBL/GenBank/DDBJ whole genome shotgun (WGS) entry which is preliminary data.</text>
</comment>
<dbReference type="OrthoDB" id="1434593at2759"/>
<keyword evidence="1" id="KW-0479">Metal-binding</keyword>